<dbReference type="SUPFAM" id="SSF53850">
    <property type="entry name" value="Periplasmic binding protein-like II"/>
    <property type="match status" value="1"/>
</dbReference>
<dbReference type="EMBL" id="LT629792">
    <property type="protein sequence ID" value="SDT85437.1"/>
    <property type="molecule type" value="Genomic_DNA"/>
</dbReference>
<feature type="chain" id="PRO_5046092277" evidence="1">
    <location>
        <begin position="21"/>
        <end position="563"/>
    </location>
</feature>
<feature type="domain" description="Solute-binding protein family 5" evidence="2">
    <location>
        <begin position="97"/>
        <end position="457"/>
    </location>
</feature>
<dbReference type="Gene3D" id="3.10.105.10">
    <property type="entry name" value="Dipeptide-binding Protein, Domain 3"/>
    <property type="match status" value="1"/>
</dbReference>
<accession>A0ABY0V4M1</accession>
<evidence type="ECO:0000259" key="2">
    <source>
        <dbReference type="Pfam" id="PF00496"/>
    </source>
</evidence>
<evidence type="ECO:0000313" key="3">
    <source>
        <dbReference type="EMBL" id="SDT85437.1"/>
    </source>
</evidence>
<gene>
    <name evidence="3" type="ORF">SAMN04489714_0047</name>
</gene>
<dbReference type="PANTHER" id="PTHR30290">
    <property type="entry name" value="PERIPLASMIC BINDING COMPONENT OF ABC TRANSPORTER"/>
    <property type="match status" value="1"/>
</dbReference>
<dbReference type="InterPro" id="IPR030678">
    <property type="entry name" value="Peptide/Ni-bd"/>
</dbReference>
<feature type="signal peptide" evidence="1">
    <location>
        <begin position="1"/>
        <end position="20"/>
    </location>
</feature>
<sequence length="563" mass="60632">MRSKRTLMALVASLAGAALVAGCGGGAAGGQSGQAASGSSAATQGGVALTIGKPDGTQTNNSNPFVATSSGRVMGYVQVIYEPLADFNAVKPQEDSKPRLAESWEFSEDYTEVKINVRQGVKWTDGEDLTADDVAYSFQIRKDNEALNSDALPIGDIAVDGNTVTIKFTRPVFVNAQKVLGTFIVPEHIWKDIADPVTDLNQNPVGTGPFVFESWSNQAVILKANPEYWNGMPKVPELRYTSYNDNSALTTALIKGDAQWGWTFIADYENVYVAPDPDHNKAWFPTNLSVDALFLNTTKAPFDNPALRKAVAMVIDRDAISTQASSGVFPATKSVTGLPSPAGDEFQTANYKGKEYTPDIDGAKKVLMDAGYTYSGDKLMDPSGNPVTFTLADPAGWADYLTALQIISENVKEIGIDATVDAPNVDTWNTNIATGQFDAILHWTDSGSTPWNIYSNIMDGLQLKPLGETAAWNFGRYDSQEATDALAEYATASSDDARTAALEKIQQIFVDEVPAIVTTARPALAEYSTKYYTGWPDEDNPYMSPDPTQPGAALILMSLEPVK</sequence>
<dbReference type="Proteomes" id="UP000198976">
    <property type="component" value="Chromosome I"/>
</dbReference>
<dbReference type="RefSeq" id="WP_092648052.1">
    <property type="nucleotide sequence ID" value="NZ_LT629792.1"/>
</dbReference>
<keyword evidence="4" id="KW-1185">Reference proteome</keyword>
<evidence type="ECO:0000313" key="4">
    <source>
        <dbReference type="Proteomes" id="UP000198976"/>
    </source>
</evidence>
<dbReference type="InterPro" id="IPR000914">
    <property type="entry name" value="SBP_5_dom"/>
</dbReference>
<keyword evidence="1" id="KW-0732">Signal</keyword>
<protein>
    <submittedName>
        <fullName evidence="3">Peptide/nickel transport system substrate-binding protein</fullName>
    </submittedName>
</protein>
<dbReference type="CDD" id="cd08509">
    <property type="entry name" value="PBP2_TmCBP_oligosaccharides_like"/>
    <property type="match status" value="1"/>
</dbReference>
<dbReference type="Gene3D" id="3.90.76.10">
    <property type="entry name" value="Dipeptide-binding Protein, Domain 1"/>
    <property type="match status" value="1"/>
</dbReference>
<evidence type="ECO:0000256" key="1">
    <source>
        <dbReference type="SAM" id="SignalP"/>
    </source>
</evidence>
<proteinExistence type="predicted"/>
<dbReference type="Gene3D" id="3.40.190.10">
    <property type="entry name" value="Periplasmic binding protein-like II"/>
    <property type="match status" value="1"/>
</dbReference>
<organism evidence="3 4">
    <name type="scientific">Schaalia radingae</name>
    <dbReference type="NCBI Taxonomy" id="131110"/>
    <lineage>
        <taxon>Bacteria</taxon>
        <taxon>Bacillati</taxon>
        <taxon>Actinomycetota</taxon>
        <taxon>Actinomycetes</taxon>
        <taxon>Actinomycetales</taxon>
        <taxon>Actinomycetaceae</taxon>
        <taxon>Schaalia</taxon>
    </lineage>
</organism>
<name>A0ABY0V4M1_9ACTO</name>
<dbReference type="PANTHER" id="PTHR30290:SF82">
    <property type="entry name" value="ABC-TYPE DIPEPTIDE_OLIGOPEPTIDE TRANSPORT SYSTEM, PERIPLASMIC COMPONENT"/>
    <property type="match status" value="1"/>
</dbReference>
<dbReference type="InterPro" id="IPR039424">
    <property type="entry name" value="SBP_5"/>
</dbReference>
<dbReference type="PROSITE" id="PS51257">
    <property type="entry name" value="PROKAR_LIPOPROTEIN"/>
    <property type="match status" value="1"/>
</dbReference>
<reference evidence="3 4" key="1">
    <citation type="submission" date="2016-10" db="EMBL/GenBank/DDBJ databases">
        <authorList>
            <person name="Varghese N."/>
            <person name="Submissions S."/>
        </authorList>
    </citation>
    <scope>NUCLEOTIDE SEQUENCE [LARGE SCALE GENOMIC DNA]</scope>
    <source>
        <strain evidence="3 4">DSM 9169</strain>
    </source>
</reference>
<dbReference type="Pfam" id="PF00496">
    <property type="entry name" value="SBP_bac_5"/>
    <property type="match status" value="1"/>
</dbReference>
<dbReference type="PIRSF" id="PIRSF002741">
    <property type="entry name" value="MppA"/>
    <property type="match status" value="1"/>
</dbReference>